<evidence type="ECO:0000313" key="2">
    <source>
        <dbReference type="EMBL" id="SIT49215.1"/>
    </source>
</evidence>
<name>A0A1N7SP69_9BURK</name>
<protein>
    <recommendedName>
        <fullName evidence="4">Molybdopterin-dependent oxidoreductase</fullName>
    </recommendedName>
</protein>
<feature type="signal peptide" evidence="1">
    <location>
        <begin position="1"/>
        <end position="22"/>
    </location>
</feature>
<gene>
    <name evidence="2" type="ORF">BN2476_680007</name>
</gene>
<dbReference type="Proteomes" id="UP000195569">
    <property type="component" value="Unassembled WGS sequence"/>
</dbReference>
<comment type="caution">
    <text evidence="2">The sequence shown here is derived from an EMBL/GenBank/DDBJ whole genome shotgun (WGS) entry which is preliminary data.</text>
</comment>
<organism evidence="2 3">
    <name type="scientific">Paraburkholderia piptadeniae</name>
    <dbReference type="NCBI Taxonomy" id="1701573"/>
    <lineage>
        <taxon>Bacteria</taxon>
        <taxon>Pseudomonadati</taxon>
        <taxon>Pseudomonadota</taxon>
        <taxon>Betaproteobacteria</taxon>
        <taxon>Burkholderiales</taxon>
        <taxon>Burkholderiaceae</taxon>
        <taxon>Paraburkholderia</taxon>
    </lineage>
</organism>
<evidence type="ECO:0000313" key="3">
    <source>
        <dbReference type="Proteomes" id="UP000195569"/>
    </source>
</evidence>
<dbReference type="Gene3D" id="3.90.420.10">
    <property type="entry name" value="Oxidoreductase, molybdopterin-binding domain"/>
    <property type="match status" value="1"/>
</dbReference>
<keyword evidence="3" id="KW-1185">Reference proteome</keyword>
<accession>A0A1N7SP69</accession>
<dbReference type="AlphaFoldDB" id="A0A1N7SP69"/>
<evidence type="ECO:0008006" key="4">
    <source>
        <dbReference type="Google" id="ProtNLM"/>
    </source>
</evidence>
<dbReference type="SUPFAM" id="SSF56524">
    <property type="entry name" value="Oxidoreductase molybdopterin-binding domain"/>
    <property type="match status" value="1"/>
</dbReference>
<sequence>MNKRQFLTSAAAFGAAVTPAFAATNTKHPACAAASAILTVSGAIKRTNRGALDPAFDQLMAKQLVKFPEAYTFDYPSVAGLPAVTIKPTIEYDAKQHTLSGPLLTNVLEQAGAPNSGDTKIALRAVDGYTVLTTLDNVRAWKFVVATHMDGKPMPLGGLGPLWAIYDADNIPQLAAKPLKDRFVLCPWGLYHIQVSEA</sequence>
<reference evidence="2" key="1">
    <citation type="submission" date="2016-12" db="EMBL/GenBank/DDBJ databases">
        <authorList>
            <person name="Moulin L."/>
        </authorList>
    </citation>
    <scope>NUCLEOTIDE SEQUENCE [LARGE SCALE GENOMIC DNA]</scope>
    <source>
        <strain evidence="2">STM 7183</strain>
    </source>
</reference>
<dbReference type="OrthoDB" id="8685546at2"/>
<proteinExistence type="predicted"/>
<feature type="chain" id="PRO_5012116985" description="Molybdopterin-dependent oxidoreductase" evidence="1">
    <location>
        <begin position="23"/>
        <end position="198"/>
    </location>
</feature>
<dbReference type="EMBL" id="CYGY02000068">
    <property type="protein sequence ID" value="SIT49215.1"/>
    <property type="molecule type" value="Genomic_DNA"/>
</dbReference>
<keyword evidence="1" id="KW-0732">Signal</keyword>
<dbReference type="InterPro" id="IPR036374">
    <property type="entry name" value="OxRdtase_Mopterin-bd_sf"/>
</dbReference>
<dbReference type="RefSeq" id="WP_087738474.1">
    <property type="nucleotide sequence ID" value="NZ_CYGY02000068.1"/>
</dbReference>
<evidence type="ECO:0000256" key="1">
    <source>
        <dbReference type="SAM" id="SignalP"/>
    </source>
</evidence>